<evidence type="ECO:0000313" key="2">
    <source>
        <dbReference type="EMBL" id="ADW69284.1"/>
    </source>
</evidence>
<name>E8X360_GRATM</name>
<gene>
    <name evidence="2" type="ordered locus">AciX9_2243</name>
</gene>
<proteinExistence type="predicted"/>
<dbReference type="Proteomes" id="UP000000343">
    <property type="component" value="Chromosome"/>
</dbReference>
<keyword evidence="1" id="KW-0472">Membrane</keyword>
<organism evidence="3">
    <name type="scientific">Granulicella tundricola (strain ATCC BAA-1859 / DSM 23138 / MP5ACTX9)</name>
    <dbReference type="NCBI Taxonomy" id="1198114"/>
    <lineage>
        <taxon>Bacteria</taxon>
        <taxon>Pseudomonadati</taxon>
        <taxon>Acidobacteriota</taxon>
        <taxon>Terriglobia</taxon>
        <taxon>Terriglobales</taxon>
        <taxon>Acidobacteriaceae</taxon>
        <taxon>Granulicella</taxon>
    </lineage>
</organism>
<dbReference type="HOGENOM" id="CLU_2916064_0_0_0"/>
<evidence type="ECO:0000256" key="1">
    <source>
        <dbReference type="SAM" id="Phobius"/>
    </source>
</evidence>
<keyword evidence="1" id="KW-1133">Transmembrane helix</keyword>
<dbReference type="AlphaFoldDB" id="E8X360"/>
<dbReference type="PaxDb" id="1198114-AciX9_2243"/>
<accession>E8X360</accession>
<dbReference type="EMBL" id="CP002480">
    <property type="protein sequence ID" value="ADW69284.1"/>
    <property type="molecule type" value="Genomic_DNA"/>
</dbReference>
<protein>
    <submittedName>
        <fullName evidence="2">Uncharacterized protein</fullName>
    </submittedName>
</protein>
<dbReference type="RefSeq" id="WP_013580600.1">
    <property type="nucleotide sequence ID" value="NC_015064.1"/>
</dbReference>
<keyword evidence="1" id="KW-0812">Transmembrane</keyword>
<evidence type="ECO:0000313" key="3">
    <source>
        <dbReference type="Proteomes" id="UP000000343"/>
    </source>
</evidence>
<keyword evidence="3" id="KW-1185">Reference proteome</keyword>
<dbReference type="KEGG" id="acm:AciX9_2243"/>
<reference evidence="3" key="1">
    <citation type="submission" date="2011-01" db="EMBL/GenBank/DDBJ databases">
        <title>Complete sequence of chromosome of Acidobacterium sp. MP5ACTX9.</title>
        <authorList>
            <consortium name="US DOE Joint Genome Institute"/>
            <person name="Lucas S."/>
            <person name="Copeland A."/>
            <person name="Lapidus A."/>
            <person name="Cheng J.-F."/>
            <person name="Goodwin L."/>
            <person name="Pitluck S."/>
            <person name="Teshima H."/>
            <person name="Detter J.C."/>
            <person name="Han C."/>
            <person name="Tapia R."/>
            <person name="Land M."/>
            <person name="Hauser L."/>
            <person name="Kyrpides N."/>
            <person name="Ivanova N."/>
            <person name="Ovchinnikova G."/>
            <person name="Pagani I."/>
            <person name="Rawat S.R."/>
            <person name="Mannisto M."/>
            <person name="Haggblom M.M."/>
            <person name="Woyke T."/>
        </authorList>
    </citation>
    <scope>NUCLEOTIDE SEQUENCE [LARGE SCALE GENOMIC DNA]</scope>
    <source>
        <strain evidence="3">MP5ACTX9</strain>
    </source>
</reference>
<sequence>MLTIIHIVISVINAILRDVANVLLAGGAIVLTAITVLIAAGIALGISGFGAFRFLKKRRSK</sequence>
<feature type="transmembrane region" description="Helical" evidence="1">
    <location>
        <begin position="22"/>
        <end position="55"/>
    </location>
</feature>